<dbReference type="OrthoDB" id="1101576at2759"/>
<keyword evidence="2" id="KW-1185">Reference proteome</keyword>
<gene>
    <name evidence="1" type="ORF">A3Q56_01625</name>
</gene>
<accession>A0A177B8E9</accession>
<comment type="caution">
    <text evidence="1">The sequence shown here is derived from an EMBL/GenBank/DDBJ whole genome shotgun (WGS) entry which is preliminary data.</text>
</comment>
<name>A0A177B8E9_9BILA</name>
<dbReference type="PANTHER" id="PTHR45913:SF19">
    <property type="entry name" value="LOW QUALITY PROTEIN: ZINC FINGER BED DOMAIN-CONTAINING PROTEIN 5-LIKE"/>
    <property type="match status" value="1"/>
</dbReference>
<dbReference type="AlphaFoldDB" id="A0A177B8E9"/>
<evidence type="ECO:0000313" key="1">
    <source>
        <dbReference type="EMBL" id="OAF70578.1"/>
    </source>
</evidence>
<sequence length="97" mass="11186">MFSLQLDRATYTSRGSHFISYVSFINNDVINEDILFSKPIPESKIRFELFNIINSFFKNNDLVMEKCIGIFIDGDQVMRSHKSGLRAFIKKVSSVSK</sequence>
<protein>
    <submittedName>
        <fullName evidence="1">Uncharacterized protein</fullName>
    </submittedName>
</protein>
<dbReference type="Proteomes" id="UP000078046">
    <property type="component" value="Unassembled WGS sequence"/>
</dbReference>
<dbReference type="EMBL" id="LWCA01000132">
    <property type="protein sequence ID" value="OAF70578.1"/>
    <property type="molecule type" value="Genomic_DNA"/>
</dbReference>
<organism evidence="1 2">
    <name type="scientific">Intoshia linei</name>
    <dbReference type="NCBI Taxonomy" id="1819745"/>
    <lineage>
        <taxon>Eukaryota</taxon>
        <taxon>Metazoa</taxon>
        <taxon>Spiralia</taxon>
        <taxon>Lophotrochozoa</taxon>
        <taxon>Mesozoa</taxon>
        <taxon>Orthonectida</taxon>
        <taxon>Rhopaluridae</taxon>
        <taxon>Intoshia</taxon>
    </lineage>
</organism>
<reference evidence="1 2" key="1">
    <citation type="submission" date="2016-04" db="EMBL/GenBank/DDBJ databases">
        <title>The genome of Intoshia linei affirms orthonectids as highly simplified spiralians.</title>
        <authorList>
            <person name="Mikhailov K.V."/>
            <person name="Slusarev G.S."/>
            <person name="Nikitin M.A."/>
            <person name="Logacheva M.D."/>
            <person name="Penin A."/>
            <person name="Aleoshin V."/>
            <person name="Panchin Y.V."/>
        </authorList>
    </citation>
    <scope>NUCLEOTIDE SEQUENCE [LARGE SCALE GENOMIC DNA]</scope>
    <source>
        <strain evidence="1">Intl2013</strain>
        <tissue evidence="1">Whole animal</tissue>
    </source>
</reference>
<dbReference type="PANTHER" id="PTHR45913">
    <property type="entry name" value="EPM2A-INTERACTING PROTEIN 1"/>
    <property type="match status" value="1"/>
</dbReference>
<evidence type="ECO:0000313" key="2">
    <source>
        <dbReference type="Proteomes" id="UP000078046"/>
    </source>
</evidence>
<proteinExistence type="predicted"/>